<dbReference type="GO" id="GO:0006952">
    <property type="term" value="P:defense response"/>
    <property type="evidence" value="ECO:0007669"/>
    <property type="project" value="UniProtKB-KW"/>
</dbReference>
<evidence type="ECO:0000256" key="2">
    <source>
        <dbReference type="ARBA" id="ARBA00006574"/>
    </source>
</evidence>
<reference evidence="10 11" key="1">
    <citation type="journal article" date="2018" name="Sci. Data">
        <title>The draft genome sequence of cork oak.</title>
        <authorList>
            <person name="Ramos A.M."/>
            <person name="Usie A."/>
            <person name="Barbosa P."/>
            <person name="Barros P.M."/>
            <person name="Capote T."/>
            <person name="Chaves I."/>
            <person name="Simoes F."/>
            <person name="Abreu I."/>
            <person name="Carrasquinho I."/>
            <person name="Faro C."/>
            <person name="Guimaraes J.B."/>
            <person name="Mendonca D."/>
            <person name="Nobrega F."/>
            <person name="Rodrigues L."/>
            <person name="Saibo N.J.M."/>
            <person name="Varela M.C."/>
            <person name="Egas C."/>
            <person name="Matos J."/>
            <person name="Miguel C.M."/>
            <person name="Oliveira M.M."/>
            <person name="Ricardo C.P."/>
            <person name="Goncalves S."/>
        </authorList>
    </citation>
    <scope>NUCLEOTIDE SEQUENCE [LARGE SCALE GENOMIC DNA]</scope>
    <source>
        <strain evidence="11">cv. HL8</strain>
    </source>
</reference>
<keyword evidence="5" id="KW-1133">Transmembrane helix</keyword>
<comment type="caution">
    <text evidence="10">The sequence shown here is derived from an EMBL/GenBank/DDBJ whole genome shotgun (WGS) entry which is preliminary data.</text>
</comment>
<dbReference type="Proteomes" id="UP000237347">
    <property type="component" value="Unassembled WGS sequence"/>
</dbReference>
<dbReference type="GO" id="GO:0016020">
    <property type="term" value="C:membrane"/>
    <property type="evidence" value="ECO:0007669"/>
    <property type="project" value="UniProtKB-SubCell"/>
</dbReference>
<proteinExistence type="inferred from homology"/>
<evidence type="ECO:0000313" key="10">
    <source>
        <dbReference type="EMBL" id="KAK7839099.1"/>
    </source>
</evidence>
<dbReference type="InterPro" id="IPR004326">
    <property type="entry name" value="Mlo"/>
</dbReference>
<dbReference type="Pfam" id="PF03094">
    <property type="entry name" value="Mlo"/>
    <property type="match status" value="2"/>
</dbReference>
<feature type="region of interest" description="Disordered" evidence="8">
    <location>
        <begin position="248"/>
        <end position="354"/>
    </location>
</feature>
<protein>
    <submittedName>
        <fullName evidence="10">Mlo-like protein 12</fullName>
    </submittedName>
</protein>
<evidence type="ECO:0000256" key="4">
    <source>
        <dbReference type="ARBA" id="ARBA00022821"/>
    </source>
</evidence>
<keyword evidence="11" id="KW-1185">Reference proteome</keyword>
<evidence type="ECO:0000256" key="8">
    <source>
        <dbReference type="SAM" id="MobiDB-lite"/>
    </source>
</evidence>
<keyword evidence="4" id="KW-0611">Plant defense</keyword>
<evidence type="ECO:0000313" key="11">
    <source>
        <dbReference type="Proteomes" id="UP000237347"/>
    </source>
</evidence>
<name>A0AAW0KL33_QUESU</name>
<evidence type="ECO:0000256" key="5">
    <source>
        <dbReference type="ARBA" id="ARBA00022989"/>
    </source>
</evidence>
<dbReference type="PANTHER" id="PTHR31942:SF84">
    <property type="entry name" value="MLO-LIKE PROTEIN 12"/>
    <property type="match status" value="1"/>
</dbReference>
<feature type="chain" id="PRO_5043945574" evidence="9">
    <location>
        <begin position="18"/>
        <end position="370"/>
    </location>
</feature>
<gene>
    <name evidence="10" type="primary">MLO12_2</name>
    <name evidence="10" type="ORF">CFP56_018756</name>
</gene>
<dbReference type="EMBL" id="PKMF04000291">
    <property type="protein sequence ID" value="KAK7839099.1"/>
    <property type="molecule type" value="Genomic_DNA"/>
</dbReference>
<feature type="compositionally biased region" description="Basic and acidic residues" evidence="8">
    <location>
        <begin position="325"/>
        <end position="334"/>
    </location>
</feature>
<comment type="similarity">
    <text evidence="2">Belongs to the MLO family.</text>
</comment>
<evidence type="ECO:0000256" key="7">
    <source>
        <dbReference type="ARBA" id="ARBA00023265"/>
    </source>
</evidence>
<keyword evidence="7" id="KW-0568">Pathogenesis-related protein</keyword>
<keyword evidence="3" id="KW-0812">Transmembrane</keyword>
<organism evidence="10 11">
    <name type="scientific">Quercus suber</name>
    <name type="common">Cork oak</name>
    <dbReference type="NCBI Taxonomy" id="58331"/>
    <lineage>
        <taxon>Eukaryota</taxon>
        <taxon>Viridiplantae</taxon>
        <taxon>Streptophyta</taxon>
        <taxon>Embryophyta</taxon>
        <taxon>Tracheophyta</taxon>
        <taxon>Spermatophyta</taxon>
        <taxon>Magnoliopsida</taxon>
        <taxon>eudicotyledons</taxon>
        <taxon>Gunneridae</taxon>
        <taxon>Pentapetalae</taxon>
        <taxon>rosids</taxon>
        <taxon>fabids</taxon>
        <taxon>Fagales</taxon>
        <taxon>Fagaceae</taxon>
        <taxon>Quercus</taxon>
    </lineage>
</organism>
<evidence type="ECO:0000256" key="1">
    <source>
        <dbReference type="ARBA" id="ARBA00004141"/>
    </source>
</evidence>
<feature type="compositionally biased region" description="Polar residues" evidence="8">
    <location>
        <begin position="314"/>
        <end position="324"/>
    </location>
</feature>
<feature type="signal peptide" evidence="9">
    <location>
        <begin position="1"/>
        <end position="17"/>
    </location>
</feature>
<evidence type="ECO:0000256" key="3">
    <source>
        <dbReference type="ARBA" id="ARBA00022692"/>
    </source>
</evidence>
<feature type="compositionally biased region" description="Polar residues" evidence="8">
    <location>
        <begin position="261"/>
        <end position="270"/>
    </location>
</feature>
<feature type="compositionally biased region" description="Basic residues" evidence="8">
    <location>
        <begin position="248"/>
        <end position="257"/>
    </location>
</feature>
<evidence type="ECO:0000256" key="6">
    <source>
        <dbReference type="ARBA" id="ARBA00023136"/>
    </source>
</evidence>
<comment type="subcellular location">
    <subcellularLocation>
        <location evidence="1">Membrane</location>
        <topology evidence="1">Multi-pass membrane protein</topology>
    </subcellularLocation>
</comment>
<dbReference type="PANTHER" id="PTHR31942">
    <property type="entry name" value="MLO-LIKE PROTEIN 1"/>
    <property type="match status" value="1"/>
</dbReference>
<keyword evidence="9" id="KW-0732">Signal</keyword>
<accession>A0AAW0KL33</accession>
<sequence>MGFISLLLIVLQKPITNICIPKSVGATWHPCKKGDKSSSAYSDSQNEGRKLLQILDSDFGSRRMLAVKVIDKCTTKMRKWKVWEDETKTLEYQHSNVTKVDYLTLRHGFIMVILLVGTKLLVIITKMGLSIQDRGAVVRGAPVVQLGDDLFWFGRPKFILFLIHLVLFQNAFQLAFFAWSTYEFGLRNCFHRRTADLVVRISMGVVIQFLCSYVTLPLYALVTQMGSTMKPTIFNDKVATALKNWHRTAKKNTKHNHHSESTTPFSSRPATPTHGMSPVHLLHNYHHSSLDSTHASPTRFNVENDHSDIEDVPSPSNKSGPNENHFSRHSELQERSAIQDPSPMQLPSAPEPICTQHEINIGSSDFSFSK</sequence>
<dbReference type="AlphaFoldDB" id="A0AAW0KL33"/>
<keyword evidence="6" id="KW-0472">Membrane</keyword>
<feature type="compositionally biased region" description="Polar residues" evidence="8">
    <location>
        <begin position="290"/>
        <end position="301"/>
    </location>
</feature>
<evidence type="ECO:0000256" key="9">
    <source>
        <dbReference type="SAM" id="SignalP"/>
    </source>
</evidence>